<dbReference type="Pfam" id="PF13400">
    <property type="entry name" value="Tad"/>
    <property type="match status" value="1"/>
</dbReference>
<dbReference type="AlphaFoldDB" id="A0AAE3W1R6"/>
<name>A0AAE3W1R6_9ACTN</name>
<dbReference type="RefSeq" id="WP_307241922.1">
    <property type="nucleotide sequence ID" value="NZ_JAUSUZ010000001.1"/>
</dbReference>
<evidence type="ECO:0000259" key="1">
    <source>
        <dbReference type="Pfam" id="PF13400"/>
    </source>
</evidence>
<comment type="caution">
    <text evidence="2">The sequence shown here is derived from an EMBL/GenBank/DDBJ whole genome shotgun (WGS) entry which is preliminary data.</text>
</comment>
<keyword evidence="3" id="KW-1185">Reference proteome</keyword>
<dbReference type="EMBL" id="JAUSUZ010000001">
    <property type="protein sequence ID" value="MDQ0367707.1"/>
    <property type="molecule type" value="Genomic_DNA"/>
</dbReference>
<organism evidence="2 3">
    <name type="scientific">Catenuloplanes indicus</name>
    <dbReference type="NCBI Taxonomy" id="137267"/>
    <lineage>
        <taxon>Bacteria</taxon>
        <taxon>Bacillati</taxon>
        <taxon>Actinomycetota</taxon>
        <taxon>Actinomycetes</taxon>
        <taxon>Micromonosporales</taxon>
        <taxon>Micromonosporaceae</taxon>
        <taxon>Catenuloplanes</taxon>
    </lineage>
</organism>
<gene>
    <name evidence="2" type="ORF">J2S42_004376</name>
</gene>
<dbReference type="InterPro" id="IPR028087">
    <property type="entry name" value="Tad_N"/>
</dbReference>
<reference evidence="2 3" key="1">
    <citation type="submission" date="2023-07" db="EMBL/GenBank/DDBJ databases">
        <title>Sequencing the genomes of 1000 actinobacteria strains.</title>
        <authorList>
            <person name="Klenk H.-P."/>
        </authorList>
    </citation>
    <scope>NUCLEOTIDE SEQUENCE [LARGE SCALE GENOMIC DNA]</scope>
    <source>
        <strain evidence="2 3">DSM 44709</strain>
    </source>
</reference>
<evidence type="ECO:0000313" key="2">
    <source>
        <dbReference type="EMBL" id="MDQ0367707.1"/>
    </source>
</evidence>
<feature type="domain" description="Putative Flp pilus-assembly TadG-like N-terminal" evidence="1">
    <location>
        <begin position="15"/>
        <end position="62"/>
    </location>
</feature>
<accession>A0AAE3W1R6</accession>
<sequence>MPRLTGRRSRRRDRGAVAVLVAMLLAGGVVTGLGALTVDVGLIYAERAQLQTAADAAAIAVAKVCALRRPQCNGTDMKFEGLRFAQANVKNEAVEVSAVCGVVRVAVPLPIPACPAPPSNLTGCLGSASGTGEYVEVWVRTSRSGGSTALPPVFAGAVTGTDGVTVGACARATWQEISTVDGALPVVMSDCRVQQVFDTRGPELAPEDGRHRASPAGEIRLPFREIDAGSPTFGYCRATGWPRRSDATDGFGGDVLGGDPARCARTTFTIGTVRTLRDGDGDANAFWGDSRRGRKPAGCFALLNELVTSKEPVPVAVYRPTSTGASVESIRSFVITGWYRRGWPDRKPRVPGRDDRWNVRSTLTGASRCAVSPRFTDSCLFGYFTDDPAGGGAAGPASIRITG</sequence>
<protein>
    <recommendedName>
        <fullName evidence="1">Putative Flp pilus-assembly TadG-like N-terminal domain-containing protein</fullName>
    </recommendedName>
</protein>
<dbReference type="Proteomes" id="UP001240236">
    <property type="component" value="Unassembled WGS sequence"/>
</dbReference>
<proteinExistence type="predicted"/>
<evidence type="ECO:0000313" key="3">
    <source>
        <dbReference type="Proteomes" id="UP001240236"/>
    </source>
</evidence>